<proteinExistence type="predicted"/>
<dbReference type="OrthoDB" id="4023585at2759"/>
<gene>
    <name evidence="1" type="ORF">DID88_001784</name>
</gene>
<accession>A0A395IZA1</accession>
<sequence>MQSLPRTLLIRNRIIPAPRVALALAQTARPFSSTRIAPKSATESVKDARKTVDKAVASKIVDGIEAGQTAAQKAKAAAGLSSKEAKGKAAEANR</sequence>
<dbReference type="EMBL" id="QKRW01000013">
    <property type="protein sequence ID" value="RAL64753.1"/>
    <property type="molecule type" value="Genomic_DNA"/>
</dbReference>
<organism evidence="1 2">
    <name type="scientific">Monilinia fructigena</name>
    <dbReference type="NCBI Taxonomy" id="38457"/>
    <lineage>
        <taxon>Eukaryota</taxon>
        <taxon>Fungi</taxon>
        <taxon>Dikarya</taxon>
        <taxon>Ascomycota</taxon>
        <taxon>Pezizomycotina</taxon>
        <taxon>Leotiomycetes</taxon>
        <taxon>Helotiales</taxon>
        <taxon>Sclerotiniaceae</taxon>
        <taxon>Monilinia</taxon>
    </lineage>
</organism>
<reference evidence="1 2" key="1">
    <citation type="submission" date="2018-06" db="EMBL/GenBank/DDBJ databases">
        <title>Genome Sequence of the Brown Rot Fungal Pathogen Monilinia fructigena.</title>
        <authorList>
            <person name="Landi L."/>
            <person name="De Miccolis Angelini R.M."/>
            <person name="Pollastro S."/>
            <person name="Abate D."/>
            <person name="Faretra F."/>
            <person name="Romanazzi G."/>
        </authorList>
    </citation>
    <scope>NUCLEOTIDE SEQUENCE [LARGE SCALE GENOMIC DNA]</scope>
    <source>
        <strain evidence="1 2">Mfrg269</strain>
    </source>
</reference>
<name>A0A395IZA1_9HELO</name>
<evidence type="ECO:0000313" key="2">
    <source>
        <dbReference type="Proteomes" id="UP000249056"/>
    </source>
</evidence>
<dbReference type="Proteomes" id="UP000249056">
    <property type="component" value="Unassembled WGS sequence"/>
</dbReference>
<protein>
    <submittedName>
        <fullName evidence="1">Uncharacterized protein</fullName>
    </submittedName>
</protein>
<evidence type="ECO:0000313" key="1">
    <source>
        <dbReference type="EMBL" id="RAL64753.1"/>
    </source>
</evidence>
<dbReference type="AlphaFoldDB" id="A0A395IZA1"/>
<keyword evidence="2" id="KW-1185">Reference proteome</keyword>
<comment type="caution">
    <text evidence="1">The sequence shown here is derived from an EMBL/GenBank/DDBJ whole genome shotgun (WGS) entry which is preliminary data.</text>
</comment>